<evidence type="ECO:0000313" key="1">
    <source>
        <dbReference type="EMBL" id="MCF2525683.1"/>
    </source>
</evidence>
<dbReference type="Gene3D" id="3.80.10.10">
    <property type="entry name" value="Ribonuclease Inhibitor"/>
    <property type="match status" value="1"/>
</dbReference>
<dbReference type="Proteomes" id="UP001165378">
    <property type="component" value="Unassembled WGS sequence"/>
</dbReference>
<dbReference type="EMBL" id="JAKFHA010000001">
    <property type="protein sequence ID" value="MCF2525683.1"/>
    <property type="molecule type" value="Genomic_DNA"/>
</dbReference>
<dbReference type="NCBIfam" id="NF038076">
    <property type="entry name" value="fam_STM4015"/>
    <property type="match status" value="1"/>
</dbReference>
<organism evidence="1 2">
    <name type="scientific">Yinghuangia soli</name>
    <dbReference type="NCBI Taxonomy" id="2908204"/>
    <lineage>
        <taxon>Bacteria</taxon>
        <taxon>Bacillati</taxon>
        <taxon>Actinomycetota</taxon>
        <taxon>Actinomycetes</taxon>
        <taxon>Kitasatosporales</taxon>
        <taxon>Streptomycetaceae</taxon>
        <taxon>Yinghuangia</taxon>
    </lineage>
</organism>
<proteinExistence type="predicted"/>
<accession>A0AA41PTP0</accession>
<comment type="caution">
    <text evidence="1">The sequence shown here is derived from an EMBL/GenBank/DDBJ whole genome shotgun (WGS) entry which is preliminary data.</text>
</comment>
<protein>
    <submittedName>
        <fullName evidence="1">STM4015 family protein</fullName>
    </submittedName>
</protein>
<dbReference type="InterPro" id="IPR047722">
    <property type="entry name" value="STM4015-like"/>
</dbReference>
<name>A0AA41PTP0_9ACTN</name>
<reference evidence="1" key="1">
    <citation type="submission" date="2022-01" db="EMBL/GenBank/DDBJ databases">
        <title>Genome-Based Taxonomic Classification of the Phylum Actinobacteria.</title>
        <authorList>
            <person name="Gao Y."/>
        </authorList>
    </citation>
    <scope>NUCLEOTIDE SEQUENCE</scope>
    <source>
        <strain evidence="1">KLBMP 8922</strain>
    </source>
</reference>
<keyword evidence="2" id="KW-1185">Reference proteome</keyword>
<dbReference type="RefSeq" id="WP_235049715.1">
    <property type="nucleotide sequence ID" value="NZ_JAKFHA010000001.1"/>
</dbReference>
<dbReference type="AlphaFoldDB" id="A0AA41PTP0"/>
<gene>
    <name evidence="1" type="ORF">LZ495_00375</name>
</gene>
<sequence length="346" mass="37106">MIFENEHLTHFAGLPVADLRPPGSADISLEPGSPLDERRYRPAGERAYGIAPGEYAPDAVAWRLRKRYWGDGDPDIEELFAYFLDSVDTTRVTALVLGLWDDDASDGNPLIDRLAAAADRFPALRHIFAGDVVSEESEISWTALGPLTPLLEAFPLLETLGGRGVETSDDVAALTPVRHAHLRRLALQSGGLSGRVVQAVALSELPALEELDLMLGVPNYGGDATIDDLADILGGARLPALRHLGLLNSEFQDDIAAAVAGAPVTERLTSLDLSMGTLGDEGVEALLAGQPLGHLHKVTIRHHFVGRAMTDRLRAALKGSGTELDMSVPEIGHAWADNARYVEVAE</sequence>
<dbReference type="SUPFAM" id="SSF52047">
    <property type="entry name" value="RNI-like"/>
    <property type="match status" value="1"/>
</dbReference>
<dbReference type="InterPro" id="IPR032675">
    <property type="entry name" value="LRR_dom_sf"/>
</dbReference>
<evidence type="ECO:0000313" key="2">
    <source>
        <dbReference type="Proteomes" id="UP001165378"/>
    </source>
</evidence>